<evidence type="ECO:0000256" key="6">
    <source>
        <dbReference type="SAM" id="Phobius"/>
    </source>
</evidence>
<protein>
    <recommendedName>
        <fullName evidence="9">Magnesium transporter</fullName>
    </recommendedName>
</protein>
<evidence type="ECO:0008006" key="9">
    <source>
        <dbReference type="Google" id="ProtNLM"/>
    </source>
</evidence>
<keyword evidence="3 6" id="KW-0812">Transmembrane</keyword>
<dbReference type="EMBL" id="MU005570">
    <property type="protein sequence ID" value="KAF2690960.1"/>
    <property type="molecule type" value="Genomic_DNA"/>
</dbReference>
<evidence type="ECO:0000313" key="7">
    <source>
        <dbReference type="EMBL" id="KAF2690960.1"/>
    </source>
</evidence>
<comment type="similarity">
    <text evidence="2">Belongs to the membrane magnesium transporter (TC 1.A.67) family.</text>
</comment>
<comment type="subcellular location">
    <subcellularLocation>
        <location evidence="1">Endomembrane system</location>
        <topology evidence="1">Multi-pass membrane protein</topology>
    </subcellularLocation>
</comment>
<dbReference type="PANTHER" id="PTHR28144">
    <property type="entry name" value="ER MEMBRANE PROTEIN COMPLEX SUBUNIT 5"/>
    <property type="match status" value="1"/>
</dbReference>
<dbReference type="AlphaFoldDB" id="A0A6G1JL52"/>
<name>A0A6G1JL52_9PLEO</name>
<dbReference type="PANTHER" id="PTHR28144:SF1">
    <property type="entry name" value="ER MEMBRANE PROTEIN COMPLEX SUBUNIT 5"/>
    <property type="match status" value="1"/>
</dbReference>
<dbReference type="GO" id="GO:0072546">
    <property type="term" value="C:EMC complex"/>
    <property type="evidence" value="ECO:0007669"/>
    <property type="project" value="TreeGrafter"/>
</dbReference>
<dbReference type="OrthoDB" id="44756at2759"/>
<dbReference type="Proteomes" id="UP000799291">
    <property type="component" value="Unassembled WGS sequence"/>
</dbReference>
<evidence type="ECO:0000256" key="2">
    <source>
        <dbReference type="ARBA" id="ARBA00006109"/>
    </source>
</evidence>
<evidence type="ECO:0000313" key="8">
    <source>
        <dbReference type="Proteomes" id="UP000799291"/>
    </source>
</evidence>
<keyword evidence="5 6" id="KW-0472">Membrane</keyword>
<gene>
    <name evidence="7" type="ORF">K458DRAFT_412276</name>
</gene>
<dbReference type="GO" id="GO:0034975">
    <property type="term" value="P:protein folding in endoplasmic reticulum"/>
    <property type="evidence" value="ECO:0007669"/>
    <property type="project" value="TreeGrafter"/>
</dbReference>
<sequence>MPVFGAALNTVGLIFLTHAVYSTHEHTVAFAHTPLPLDITIELLVSILILSAGIVAASPQLKPIQWAKWAGKIEREGRHGEGKWTREGEEVLSEGDPFAFLGLGKGFGTNGEGRRGFWDVRGKRKEYANWVRAGGKQ</sequence>
<keyword evidence="8" id="KW-1185">Reference proteome</keyword>
<evidence type="ECO:0000256" key="3">
    <source>
        <dbReference type="ARBA" id="ARBA00022692"/>
    </source>
</evidence>
<reference evidence="7" key="1">
    <citation type="journal article" date="2020" name="Stud. Mycol.">
        <title>101 Dothideomycetes genomes: a test case for predicting lifestyles and emergence of pathogens.</title>
        <authorList>
            <person name="Haridas S."/>
            <person name="Albert R."/>
            <person name="Binder M."/>
            <person name="Bloem J."/>
            <person name="Labutti K."/>
            <person name="Salamov A."/>
            <person name="Andreopoulos B."/>
            <person name="Baker S."/>
            <person name="Barry K."/>
            <person name="Bills G."/>
            <person name="Bluhm B."/>
            <person name="Cannon C."/>
            <person name="Castanera R."/>
            <person name="Culley D."/>
            <person name="Daum C."/>
            <person name="Ezra D."/>
            <person name="Gonzalez J."/>
            <person name="Henrissat B."/>
            <person name="Kuo A."/>
            <person name="Liang C."/>
            <person name="Lipzen A."/>
            <person name="Lutzoni F."/>
            <person name="Magnuson J."/>
            <person name="Mondo S."/>
            <person name="Nolan M."/>
            <person name="Ohm R."/>
            <person name="Pangilinan J."/>
            <person name="Park H.-J."/>
            <person name="Ramirez L."/>
            <person name="Alfaro M."/>
            <person name="Sun H."/>
            <person name="Tritt A."/>
            <person name="Yoshinaga Y."/>
            <person name="Zwiers L.-H."/>
            <person name="Turgeon B."/>
            <person name="Goodwin S."/>
            <person name="Spatafora J."/>
            <person name="Crous P."/>
            <person name="Grigoriev I."/>
        </authorList>
    </citation>
    <scope>NUCLEOTIDE SEQUENCE</scope>
    <source>
        <strain evidence="7">CBS 122367</strain>
    </source>
</reference>
<feature type="transmembrane region" description="Helical" evidence="6">
    <location>
        <begin position="35"/>
        <end position="58"/>
    </location>
</feature>
<organism evidence="7 8">
    <name type="scientific">Lentithecium fluviatile CBS 122367</name>
    <dbReference type="NCBI Taxonomy" id="1168545"/>
    <lineage>
        <taxon>Eukaryota</taxon>
        <taxon>Fungi</taxon>
        <taxon>Dikarya</taxon>
        <taxon>Ascomycota</taxon>
        <taxon>Pezizomycotina</taxon>
        <taxon>Dothideomycetes</taxon>
        <taxon>Pleosporomycetidae</taxon>
        <taxon>Pleosporales</taxon>
        <taxon>Massarineae</taxon>
        <taxon>Lentitheciaceae</taxon>
        <taxon>Lentithecium</taxon>
    </lineage>
</organism>
<proteinExistence type="inferred from homology"/>
<dbReference type="Pfam" id="PF10270">
    <property type="entry name" value="MMgT"/>
    <property type="match status" value="1"/>
</dbReference>
<dbReference type="InterPro" id="IPR018937">
    <property type="entry name" value="MMgT"/>
</dbReference>
<evidence type="ECO:0000256" key="5">
    <source>
        <dbReference type="ARBA" id="ARBA00023136"/>
    </source>
</evidence>
<dbReference type="InterPro" id="IPR053279">
    <property type="entry name" value="EMC_subunit"/>
</dbReference>
<accession>A0A6G1JL52</accession>
<evidence type="ECO:0000256" key="4">
    <source>
        <dbReference type="ARBA" id="ARBA00022989"/>
    </source>
</evidence>
<evidence type="ECO:0000256" key="1">
    <source>
        <dbReference type="ARBA" id="ARBA00004127"/>
    </source>
</evidence>
<keyword evidence="4 6" id="KW-1133">Transmembrane helix</keyword>